<feature type="transmembrane region" description="Helical" evidence="1">
    <location>
        <begin position="12"/>
        <end position="35"/>
    </location>
</feature>
<proteinExistence type="predicted"/>
<sequence length="114" mass="12993">MLKIPLLVKSAITIPILIIIIIILCIIISYIISIFNKGIYDSFTSTTQDIIKQQLEFAYNIKKINNDLAIKKNMQPVNLQFTSNLGIMNVVIDFDRCLPVINKNPLPNIYNNNL</sequence>
<gene>
    <name evidence="2" type="ORF">Hokovirus_1_36</name>
</gene>
<reference evidence="2" key="1">
    <citation type="journal article" date="2017" name="Science">
        <title>Giant viruses with an expanded complement of translation system components.</title>
        <authorList>
            <person name="Schulz F."/>
            <person name="Yutin N."/>
            <person name="Ivanova N.N."/>
            <person name="Ortega D.R."/>
            <person name="Lee T.K."/>
            <person name="Vierheilig J."/>
            <person name="Daims H."/>
            <person name="Horn M."/>
            <person name="Wagner M."/>
            <person name="Jensen G.J."/>
            <person name="Kyrpides N.C."/>
            <person name="Koonin E.V."/>
            <person name="Woyke T."/>
        </authorList>
    </citation>
    <scope>NUCLEOTIDE SEQUENCE</scope>
    <source>
        <strain evidence="2">HKV1</strain>
    </source>
</reference>
<evidence type="ECO:0000313" key="2">
    <source>
        <dbReference type="EMBL" id="ARF10157.1"/>
    </source>
</evidence>
<keyword evidence="1" id="KW-1133">Transmembrane helix</keyword>
<name>A0A1V0SEL2_9VIRU</name>
<keyword evidence="1" id="KW-0472">Membrane</keyword>
<evidence type="ECO:0000256" key="1">
    <source>
        <dbReference type="SAM" id="Phobius"/>
    </source>
</evidence>
<keyword evidence="1" id="KW-0812">Transmembrane</keyword>
<protein>
    <submittedName>
        <fullName evidence="2">Uncharacterized protein</fullName>
    </submittedName>
</protein>
<dbReference type="EMBL" id="KY684103">
    <property type="protein sequence ID" value="ARF10157.1"/>
    <property type="molecule type" value="Genomic_DNA"/>
</dbReference>
<accession>A0A1V0SEL2</accession>
<organism evidence="2">
    <name type="scientific">Hokovirus HKV1</name>
    <dbReference type="NCBI Taxonomy" id="1977638"/>
    <lineage>
        <taxon>Viruses</taxon>
        <taxon>Varidnaviria</taxon>
        <taxon>Bamfordvirae</taxon>
        <taxon>Nucleocytoviricota</taxon>
        <taxon>Megaviricetes</taxon>
        <taxon>Imitervirales</taxon>
        <taxon>Mimiviridae</taxon>
        <taxon>Klosneuvirinae</taxon>
        <taxon>Hokovirus</taxon>
    </lineage>
</organism>